<reference evidence="2" key="1">
    <citation type="submission" date="2016-01" db="EMBL/GenBank/DDBJ databases">
        <authorList>
            <person name="Mcilroy J.S."/>
            <person name="Karst M S."/>
            <person name="Albertsen M."/>
        </authorList>
    </citation>
    <scope>NUCLEOTIDE SEQUENCE</scope>
    <source>
        <strain evidence="2">Cfx-K</strain>
    </source>
</reference>
<feature type="region of interest" description="Disordered" evidence="1">
    <location>
        <begin position="11"/>
        <end position="52"/>
    </location>
</feature>
<feature type="compositionally biased region" description="Polar residues" evidence="1">
    <location>
        <begin position="39"/>
        <end position="52"/>
    </location>
</feature>
<dbReference type="InterPro" id="IPR053784">
    <property type="entry name" value="Choice_anch_U_dom"/>
</dbReference>
<evidence type="ECO:0000313" key="3">
    <source>
        <dbReference type="Proteomes" id="UP000215027"/>
    </source>
</evidence>
<organism evidence="2 3">
    <name type="scientific">Candidatus Promineifilum breve</name>
    <dbReference type="NCBI Taxonomy" id="1806508"/>
    <lineage>
        <taxon>Bacteria</taxon>
        <taxon>Bacillati</taxon>
        <taxon>Chloroflexota</taxon>
        <taxon>Ardenticatenia</taxon>
        <taxon>Candidatus Promineifilales</taxon>
        <taxon>Candidatus Promineifilaceae</taxon>
        <taxon>Candidatus Promineifilum</taxon>
    </lineage>
</organism>
<evidence type="ECO:0000256" key="1">
    <source>
        <dbReference type="SAM" id="MobiDB-lite"/>
    </source>
</evidence>
<protein>
    <submittedName>
        <fullName evidence="2">Uncharacterized protein</fullName>
    </submittedName>
</protein>
<keyword evidence="3" id="KW-1185">Reference proteome</keyword>
<sequence length="443" mass="46331">MFVHSLLSFCDKDDDGTSEATENAAPNNGDGNNDGTPDSQQANVTSLPNSSDSEYVTLAAPAGIELTDVAAIDNPAPGTEPPDAEFPAGFLEFGMDGLANGAATTVEIFLEGGVTANSYYKFGPTPDISTDHWYEFLYDGTTGAEILPDKIVLHFVDGQRGDSDLTANGIITDPGAPAILTPPAPSVIYLSPTAKLTLSGTTYEDEDILTYDESAGTWSLFFDGSDVGLTKADVSAFEFLDNDDILMSLDKPMKNLPGLLNVTADDSDILRFTPTSTGATTAGAFAIWFDGSDVELTKGGEKIDAIAFTPDGDLVLSTGGGASVTGPAGTLKAADEDLLRFDATQLGATTAGTWNLYFDSSDALPKLGDMVAAGIDPATGDILFAPDKKWVFGALTVNTYDIGRCVGPTTGSNSACATVDRFWQGAQHGFSNPKYKIDGFAMN</sequence>
<dbReference type="EMBL" id="LN890655">
    <property type="protein sequence ID" value="CUS04885.2"/>
    <property type="molecule type" value="Genomic_DNA"/>
</dbReference>
<dbReference type="KEGG" id="pbf:CFX0092_A3007"/>
<evidence type="ECO:0000313" key="2">
    <source>
        <dbReference type="EMBL" id="CUS04885.2"/>
    </source>
</evidence>
<gene>
    <name evidence="2" type="ORF">CFX0092_A3007</name>
</gene>
<accession>A0A160T743</accession>
<name>A0A160T743_9CHLR</name>
<proteinExistence type="predicted"/>
<dbReference type="NCBIfam" id="NF041766">
    <property type="entry name" value="choice_anch_U"/>
    <property type="match status" value="1"/>
</dbReference>
<dbReference type="AlphaFoldDB" id="A0A160T743"/>
<feature type="compositionally biased region" description="Low complexity" evidence="1">
    <location>
        <begin position="23"/>
        <end position="38"/>
    </location>
</feature>
<dbReference type="Proteomes" id="UP000215027">
    <property type="component" value="Chromosome I"/>
</dbReference>